<comment type="cofactor">
    <cofactor evidence="2 8">
        <name>Mg(2+)</name>
        <dbReference type="ChEBI" id="CHEBI:18420"/>
    </cofactor>
</comment>
<evidence type="ECO:0000313" key="11">
    <source>
        <dbReference type="Proteomes" id="UP000481858"/>
    </source>
</evidence>
<dbReference type="FunFam" id="3.30.540.10:FF:000004">
    <property type="entry name" value="Inositol-1-monophosphatase"/>
    <property type="match status" value="1"/>
</dbReference>
<accession>A0A7C8IN22</accession>
<feature type="compositionally biased region" description="Pro residues" evidence="9">
    <location>
        <begin position="639"/>
        <end position="652"/>
    </location>
</feature>
<dbReference type="PANTHER" id="PTHR20854:SF4">
    <property type="entry name" value="INOSITOL-1-MONOPHOSPHATASE-RELATED"/>
    <property type="match status" value="1"/>
</dbReference>
<evidence type="ECO:0000256" key="6">
    <source>
        <dbReference type="ARBA" id="ARBA00022801"/>
    </source>
</evidence>
<dbReference type="InterPro" id="IPR000760">
    <property type="entry name" value="Inositol_monophosphatase-like"/>
</dbReference>
<dbReference type="Proteomes" id="UP000481858">
    <property type="component" value="Unassembled WGS sequence"/>
</dbReference>
<dbReference type="PRINTS" id="PR00377">
    <property type="entry name" value="IMPHPHTASES"/>
</dbReference>
<dbReference type="PROSITE" id="PS00629">
    <property type="entry name" value="IMP_1"/>
    <property type="match status" value="1"/>
</dbReference>
<evidence type="ECO:0000256" key="3">
    <source>
        <dbReference type="ARBA" id="ARBA00009759"/>
    </source>
</evidence>
<dbReference type="EMBL" id="WUBL01000060">
    <property type="protein sequence ID" value="KAF2967869.1"/>
    <property type="molecule type" value="Genomic_DNA"/>
</dbReference>
<feature type="binding site" evidence="8">
    <location>
        <position position="91"/>
    </location>
    <ligand>
        <name>Mg(2+)</name>
        <dbReference type="ChEBI" id="CHEBI:18420"/>
        <label>1</label>
        <note>catalytic</note>
    </ligand>
</feature>
<name>A0A7C8IN22_9PEZI</name>
<sequence>MADLNLQEIHDTLISVAHEAGRMMLAANPTDIDKGEKLNSVDIVTETDKAVEKLVSSRLSTAYPSYAFVGEETYKPGIQITATPTFIVDPIDGTTNFVHGFPSACISLGLAVDRKPAVGVVYNPWQDTLYSAIRGKGAFVTVGAVWGLEGGKGRKNKLPLAKSPIPLAGLDKSLVSIEWGSQRDGVNYEVKTEVFKKLCAVKENGGAMVHSLRSMGSAALNLCAVAAGQLDVYWEGGCWAWDVCAGWCILSEAGGLMASGNPGVWEPELDSRKYLAVRGAPSGQKETIEEFWGVIGEVMAEYSTRLADLRRLGKAENEEYLLTAFMATVTILHELGHAIYWKDCRSLTWDLREPFYGSDLEMELGDSFVAAIFGGWIPVPVRELSRLQEDFSFADGIAWRQALTWDHHRMRPKYRAHYSISIDYIAHLFTEASWLATPPGRETALVHPTFLTGNSMALRTIGLYTPLTQSNRHATAAIADFQCNGDDWIWKRRPGAWFRIPQYDGCMYPELELPTAGEDTICPPVAKSVQGSRQREQEAGRSKACSGTDERIEAIIDTEVRVRGGDVLSPPLSPSSRAIAAAAAMSMRLSPRKSEYSPRKFALGSPTTKIPRSPPGGSPALGCNVGVSLPQKRDKVKASPPPSPPPSLPLPPVQVQGKRRRRDPGVDRLENVRTSRRERYGRQDKEDEDIPYAGCGNINDSIGSHDPKKLFDGPQCRSTGVA</sequence>
<organism evidence="10 11">
    <name type="scientific">Xylaria multiplex</name>
    <dbReference type="NCBI Taxonomy" id="323545"/>
    <lineage>
        <taxon>Eukaryota</taxon>
        <taxon>Fungi</taxon>
        <taxon>Dikarya</taxon>
        <taxon>Ascomycota</taxon>
        <taxon>Pezizomycotina</taxon>
        <taxon>Sordariomycetes</taxon>
        <taxon>Xylariomycetidae</taxon>
        <taxon>Xylariales</taxon>
        <taxon>Xylariaceae</taxon>
        <taxon>Xylaria</taxon>
    </lineage>
</organism>
<evidence type="ECO:0000256" key="7">
    <source>
        <dbReference type="ARBA" id="ARBA00022842"/>
    </source>
</evidence>
<comment type="caution">
    <text evidence="10">The sequence shown here is derived from an EMBL/GenBank/DDBJ whole genome shotgun (WGS) entry which is preliminary data.</text>
</comment>
<dbReference type="SUPFAM" id="SSF56655">
    <property type="entry name" value="Carbohydrate phosphatase"/>
    <property type="match status" value="1"/>
</dbReference>
<evidence type="ECO:0000256" key="4">
    <source>
        <dbReference type="ARBA" id="ARBA00013106"/>
    </source>
</evidence>
<proteinExistence type="inferred from homology"/>
<keyword evidence="6" id="KW-0378">Hydrolase</keyword>
<keyword evidence="11" id="KW-1185">Reference proteome</keyword>
<feature type="binding site" evidence="8">
    <location>
        <position position="92"/>
    </location>
    <ligand>
        <name>Mg(2+)</name>
        <dbReference type="ChEBI" id="CHEBI:18420"/>
        <label>1</label>
        <note>catalytic</note>
    </ligand>
</feature>
<evidence type="ECO:0000256" key="9">
    <source>
        <dbReference type="SAM" id="MobiDB-lite"/>
    </source>
</evidence>
<feature type="binding site" evidence="8">
    <location>
        <position position="71"/>
    </location>
    <ligand>
        <name>Mg(2+)</name>
        <dbReference type="ChEBI" id="CHEBI:18420"/>
        <label>1</label>
        <note>catalytic</note>
    </ligand>
</feature>
<dbReference type="FunFam" id="3.40.190.80:FF:000012">
    <property type="entry name" value="Inositol-1-monophosphatase"/>
    <property type="match status" value="1"/>
</dbReference>
<keyword evidence="7 8" id="KW-0460">Magnesium</keyword>
<feature type="compositionally biased region" description="Basic and acidic residues" evidence="9">
    <location>
        <begin position="663"/>
        <end position="685"/>
    </location>
</feature>
<dbReference type="Gene3D" id="3.40.190.80">
    <property type="match status" value="1"/>
</dbReference>
<protein>
    <recommendedName>
        <fullName evidence="4">inositol-phosphate phosphatase</fullName>
        <ecNumber evidence="4">3.1.3.25</ecNumber>
    </recommendedName>
</protein>
<dbReference type="AlphaFoldDB" id="A0A7C8IN22"/>
<dbReference type="InterPro" id="IPR020550">
    <property type="entry name" value="Inositol_monophosphatase_CS"/>
</dbReference>
<dbReference type="OrthoDB" id="10254945at2759"/>
<evidence type="ECO:0000256" key="5">
    <source>
        <dbReference type="ARBA" id="ARBA00022723"/>
    </source>
</evidence>
<dbReference type="GO" id="GO:0007165">
    <property type="term" value="P:signal transduction"/>
    <property type="evidence" value="ECO:0007669"/>
    <property type="project" value="TreeGrafter"/>
</dbReference>
<gene>
    <name evidence="10" type="ORF">GQX73_g5710</name>
</gene>
<dbReference type="GO" id="GO:0008934">
    <property type="term" value="F:inositol monophosphate 1-phosphatase activity"/>
    <property type="evidence" value="ECO:0007669"/>
    <property type="project" value="InterPro"/>
</dbReference>
<feature type="binding site" evidence="8">
    <location>
        <position position="89"/>
    </location>
    <ligand>
        <name>Mg(2+)</name>
        <dbReference type="ChEBI" id="CHEBI:18420"/>
        <label>1</label>
        <note>catalytic</note>
    </ligand>
</feature>
<dbReference type="PANTHER" id="PTHR20854">
    <property type="entry name" value="INOSITOL MONOPHOSPHATASE"/>
    <property type="match status" value="1"/>
</dbReference>
<reference evidence="10 11" key="1">
    <citation type="submission" date="2019-12" db="EMBL/GenBank/DDBJ databases">
        <title>Draft genome sequence of the ascomycete Xylaria multiplex DSM 110363.</title>
        <authorList>
            <person name="Buettner E."/>
            <person name="Kellner H."/>
        </authorList>
    </citation>
    <scope>NUCLEOTIDE SEQUENCE [LARGE SCALE GENOMIC DNA]</scope>
    <source>
        <strain evidence="10 11">DSM 110363</strain>
    </source>
</reference>
<dbReference type="Gene3D" id="3.30.540.10">
    <property type="entry name" value="Fructose-1,6-Bisphosphatase, subunit A, domain 1"/>
    <property type="match status" value="1"/>
</dbReference>
<dbReference type="InParanoid" id="A0A7C8IN22"/>
<evidence type="ECO:0000256" key="8">
    <source>
        <dbReference type="PIRSR" id="PIRSR600760-2"/>
    </source>
</evidence>
<evidence type="ECO:0000256" key="2">
    <source>
        <dbReference type="ARBA" id="ARBA00001946"/>
    </source>
</evidence>
<dbReference type="InterPro" id="IPR033942">
    <property type="entry name" value="IMPase"/>
</dbReference>
<dbReference type="InterPro" id="IPR020583">
    <property type="entry name" value="Inositol_monoP_metal-BS"/>
</dbReference>
<dbReference type="GO" id="GO:0046854">
    <property type="term" value="P:phosphatidylinositol phosphate biosynthetic process"/>
    <property type="evidence" value="ECO:0007669"/>
    <property type="project" value="InterPro"/>
</dbReference>
<dbReference type="PROSITE" id="PS00630">
    <property type="entry name" value="IMP_2"/>
    <property type="match status" value="1"/>
</dbReference>
<evidence type="ECO:0000256" key="1">
    <source>
        <dbReference type="ARBA" id="ARBA00001033"/>
    </source>
</evidence>
<keyword evidence="5 8" id="KW-0479">Metal-binding</keyword>
<dbReference type="CDD" id="cd01639">
    <property type="entry name" value="IMPase"/>
    <property type="match status" value="1"/>
</dbReference>
<comment type="similarity">
    <text evidence="3">Belongs to the inositol monophosphatase superfamily.</text>
</comment>
<dbReference type="Pfam" id="PF00459">
    <property type="entry name" value="Inositol_P"/>
    <property type="match status" value="1"/>
</dbReference>
<evidence type="ECO:0000313" key="10">
    <source>
        <dbReference type="EMBL" id="KAF2967869.1"/>
    </source>
</evidence>
<dbReference type="EC" id="3.1.3.25" evidence="4"/>
<feature type="region of interest" description="Disordered" evidence="9">
    <location>
        <begin position="589"/>
        <end position="722"/>
    </location>
</feature>
<dbReference type="GO" id="GO:0006020">
    <property type="term" value="P:inositol metabolic process"/>
    <property type="evidence" value="ECO:0007669"/>
    <property type="project" value="TreeGrafter"/>
</dbReference>
<feature type="binding site" evidence="8">
    <location>
        <position position="242"/>
    </location>
    <ligand>
        <name>Mg(2+)</name>
        <dbReference type="ChEBI" id="CHEBI:18420"/>
        <label>1</label>
        <note>catalytic</note>
    </ligand>
</feature>
<comment type="catalytic activity">
    <reaction evidence="1">
        <text>a myo-inositol phosphate + H2O = myo-inositol + phosphate</text>
        <dbReference type="Rhea" id="RHEA:24056"/>
        <dbReference type="ChEBI" id="CHEBI:15377"/>
        <dbReference type="ChEBI" id="CHEBI:17268"/>
        <dbReference type="ChEBI" id="CHEBI:43474"/>
        <dbReference type="ChEBI" id="CHEBI:84139"/>
        <dbReference type="EC" id="3.1.3.25"/>
    </reaction>
</comment>
<dbReference type="GO" id="GO:0046872">
    <property type="term" value="F:metal ion binding"/>
    <property type="evidence" value="ECO:0007669"/>
    <property type="project" value="UniProtKB-KW"/>
</dbReference>